<keyword evidence="1 4" id="KW-0436">Ligase</keyword>
<evidence type="ECO:0000313" key="4">
    <source>
        <dbReference type="EMBL" id="MUG69350.1"/>
    </source>
</evidence>
<proteinExistence type="predicted"/>
<comment type="caution">
    <text evidence="4">The sequence shown here is derived from an EMBL/GenBank/DDBJ whole genome shotgun (WGS) entry which is preliminary data.</text>
</comment>
<accession>A0A7X2Z7V0</accession>
<protein>
    <submittedName>
        <fullName evidence="4">Benzoate-CoA ligase family protein</fullName>
    </submittedName>
</protein>
<dbReference type="GO" id="GO:0044550">
    <property type="term" value="P:secondary metabolite biosynthetic process"/>
    <property type="evidence" value="ECO:0007669"/>
    <property type="project" value="TreeGrafter"/>
</dbReference>
<dbReference type="SUPFAM" id="SSF56801">
    <property type="entry name" value="Acetyl-CoA synthetase-like"/>
    <property type="match status" value="1"/>
</dbReference>
<dbReference type="Gene3D" id="3.40.50.980">
    <property type="match status" value="1"/>
</dbReference>
<name>A0A7X2Z7V0_9BACL</name>
<dbReference type="GO" id="GO:0016878">
    <property type="term" value="F:acid-thiol ligase activity"/>
    <property type="evidence" value="ECO:0007669"/>
    <property type="project" value="TreeGrafter"/>
</dbReference>
<dbReference type="EMBL" id="WNZX01000001">
    <property type="protein sequence ID" value="MUG69350.1"/>
    <property type="molecule type" value="Genomic_DNA"/>
</dbReference>
<reference evidence="4 5" key="1">
    <citation type="submission" date="2019-11" db="EMBL/GenBank/DDBJ databases">
        <title>Draft genome sequences of five Paenibacillus species of dairy origin.</title>
        <authorList>
            <person name="Olajide A.M."/>
            <person name="Chen S."/>
            <person name="Lapointe G."/>
        </authorList>
    </citation>
    <scope>NUCLEOTIDE SEQUENCE [LARGE SCALE GENOMIC DNA]</scope>
    <source>
        <strain evidence="4 5">2CS3</strain>
    </source>
</reference>
<organism evidence="4 5">
    <name type="scientific">Paenibacillus validus</name>
    <dbReference type="NCBI Taxonomy" id="44253"/>
    <lineage>
        <taxon>Bacteria</taxon>
        <taxon>Bacillati</taxon>
        <taxon>Bacillota</taxon>
        <taxon>Bacilli</taxon>
        <taxon>Bacillales</taxon>
        <taxon>Paenibacillaceae</taxon>
        <taxon>Paenibacillus</taxon>
    </lineage>
</organism>
<dbReference type="Gene3D" id="3.30.300.30">
    <property type="match status" value="1"/>
</dbReference>
<dbReference type="Gene3D" id="2.30.38.10">
    <property type="entry name" value="Luciferase, Domain 3"/>
    <property type="match status" value="1"/>
</dbReference>
<dbReference type="PANTHER" id="PTHR43352:SF1">
    <property type="entry name" value="ANTHRANILATE--COA LIGASE"/>
    <property type="match status" value="1"/>
</dbReference>
<sequence>MDTLKGMGLPYNAASRFIDRNVENGLGHKVAIYFQDISITYDELQQAVHRFGNALLRLGITMEDRVLLLCDDAPEFVESFFGAVKVGAVPIPVNTAMAPADYEYFLNNSRAKVIVAHQSLWYRIRDIRDRLRYVKHVIVIHESANHEADVMDYRQLTNGESTNLEGAHTTHSDSAFWLYSSGSTGNPKGIIHLQHDMEYAFNAYARNVLQLNESDITFSASKLYFAYGLGNGMYFPFGAGASTVLLKGRPKPDVVLETIEKYRPTVFFGVPTLYGSMIDLTERSQRKYDLSSVRICVSAGEALPAQFMKKWKQLYGLDILDGIGSSEVLHIFLSNGIGDIRPGSTGKIVPGYDAKVVNELGMPASAMEVGDLLVKGDSIAHGYWNLHEENKRKFIGEWLHTGDKYYMDEDGYFWYCGRSDDMIKVNGIWVSPVEIENALIKHETVFEVAVVGVKLEDDLTVSKAYVVLKEGIVAHESLKSELQAFVKNELASYKSPKLIEFVNELPKTQSGKIQRFKLRTGS</sequence>
<dbReference type="PANTHER" id="PTHR43352">
    <property type="entry name" value="ACETYL-COA SYNTHETASE"/>
    <property type="match status" value="1"/>
</dbReference>
<evidence type="ECO:0000256" key="1">
    <source>
        <dbReference type="ARBA" id="ARBA00022598"/>
    </source>
</evidence>
<dbReference type="NCBIfam" id="TIGR02262">
    <property type="entry name" value="benz_CoA_lig"/>
    <property type="match status" value="1"/>
</dbReference>
<dbReference type="GO" id="GO:0016405">
    <property type="term" value="F:CoA-ligase activity"/>
    <property type="evidence" value="ECO:0007669"/>
    <property type="project" value="InterPro"/>
</dbReference>
<dbReference type="InterPro" id="IPR025110">
    <property type="entry name" value="AMP-bd_C"/>
</dbReference>
<dbReference type="InterPro" id="IPR045851">
    <property type="entry name" value="AMP-bd_C_sf"/>
</dbReference>
<keyword evidence="5" id="KW-1185">Reference proteome</keyword>
<dbReference type="Pfam" id="PF13193">
    <property type="entry name" value="AMP-binding_C"/>
    <property type="match status" value="1"/>
</dbReference>
<evidence type="ECO:0000259" key="2">
    <source>
        <dbReference type="Pfam" id="PF00501"/>
    </source>
</evidence>
<feature type="domain" description="AMP-binding enzyme C-terminal" evidence="3">
    <location>
        <begin position="434"/>
        <end position="512"/>
    </location>
</feature>
<dbReference type="InterPro" id="IPR011957">
    <property type="entry name" value="Benz_CoA_lig"/>
</dbReference>
<feature type="domain" description="AMP-dependent synthetase/ligase" evidence="2">
    <location>
        <begin position="27"/>
        <end position="384"/>
    </location>
</feature>
<dbReference type="Proteomes" id="UP000450917">
    <property type="component" value="Unassembled WGS sequence"/>
</dbReference>
<dbReference type="Pfam" id="PF00501">
    <property type="entry name" value="AMP-binding"/>
    <property type="match status" value="1"/>
</dbReference>
<dbReference type="GO" id="GO:0005524">
    <property type="term" value="F:ATP binding"/>
    <property type="evidence" value="ECO:0007669"/>
    <property type="project" value="InterPro"/>
</dbReference>
<dbReference type="Gene3D" id="3.40.50.12820">
    <property type="match status" value="1"/>
</dbReference>
<dbReference type="AlphaFoldDB" id="A0A7X2Z7V0"/>
<evidence type="ECO:0000313" key="5">
    <source>
        <dbReference type="Proteomes" id="UP000450917"/>
    </source>
</evidence>
<dbReference type="RefSeq" id="WP_127607553.1">
    <property type="nucleotide sequence ID" value="NZ_JARTHJ010000114.1"/>
</dbReference>
<gene>
    <name evidence="4" type="ORF">GNP93_01540</name>
</gene>
<dbReference type="InterPro" id="IPR000873">
    <property type="entry name" value="AMP-dep_synth/lig_dom"/>
</dbReference>
<evidence type="ECO:0000259" key="3">
    <source>
        <dbReference type="Pfam" id="PF13193"/>
    </source>
</evidence>